<dbReference type="EMBL" id="MT675124">
    <property type="protein sequence ID" value="QMV29951.1"/>
    <property type="molecule type" value="Genomic_DNA"/>
</dbReference>
<reference evidence="2" key="1">
    <citation type="submission" date="2020-06" db="EMBL/GenBank/DDBJ databases">
        <title>Complete genome sequences of Providencia rettgeri bacteriophages PibeRecoleta, Stilesk and PatoteraRojo.</title>
        <authorList>
            <person name="Batinovic S."/>
            <person name="Chan H.T."/>
            <person name="Stiles J."/>
            <person name="Petrovski S."/>
        </authorList>
    </citation>
    <scope>NUCLEOTIDE SEQUENCE [LARGE SCALE GENOMIC DNA]</scope>
</reference>
<organism evidence="1 2">
    <name type="scientific">Providencia phage vB_PreS-PibeRecoleta</name>
    <dbReference type="NCBI Taxonomy" id="2761109"/>
    <lineage>
        <taxon>Viruses</taxon>
        <taxon>Duplodnaviria</taxon>
        <taxon>Heunggongvirae</taxon>
        <taxon>Uroviricota</taxon>
        <taxon>Caudoviricetes</taxon>
        <taxon>Casjensviridae</taxon>
        <taxon>Redjacvirus</taxon>
        <taxon>Redjacvirus piberecoleta</taxon>
    </lineage>
</organism>
<keyword evidence="2" id="KW-1185">Reference proteome</keyword>
<dbReference type="RefSeq" id="YP_009999837.1">
    <property type="nucleotide sequence ID" value="NC_053009.1"/>
</dbReference>
<evidence type="ECO:0000313" key="2">
    <source>
        <dbReference type="Proteomes" id="UP000515430"/>
    </source>
</evidence>
<proteinExistence type="predicted"/>
<protein>
    <submittedName>
        <fullName evidence="1">Uncharacterized protein</fullName>
    </submittedName>
</protein>
<dbReference type="Proteomes" id="UP000515430">
    <property type="component" value="Segment"/>
</dbReference>
<dbReference type="KEGG" id="vg:62682471"/>
<sequence>MPTAIMKIQANDIQPNDCFEVAGVGVRVRYIRWDRSDVDHIKSHVSLDLHREDDPLHPLCDNTFMQLRMYTEEEIEVRRNV</sequence>
<dbReference type="GeneID" id="62682471"/>
<accession>A0A7G5B0X8</accession>
<evidence type="ECO:0000313" key="1">
    <source>
        <dbReference type="EMBL" id="QMV29951.1"/>
    </source>
</evidence>
<name>A0A7G5B0X8_9CAUD</name>